<evidence type="ECO:0000259" key="1">
    <source>
        <dbReference type="Pfam" id="PF09037"/>
    </source>
</evidence>
<comment type="caution">
    <text evidence="2">The sequence shown here is derived from an EMBL/GenBank/DDBJ whole genome shotgun (WGS) entry which is preliminary data.</text>
</comment>
<keyword evidence="3" id="KW-1185">Reference proteome</keyword>
<dbReference type="Proteomes" id="UP000632858">
    <property type="component" value="Unassembled WGS sequence"/>
</dbReference>
<gene>
    <name evidence="2" type="ORF">GCM10010960_03160</name>
</gene>
<dbReference type="SUPFAM" id="SSF52540">
    <property type="entry name" value="P-loop containing nucleoside triphosphate hydrolases"/>
    <property type="match status" value="1"/>
</dbReference>
<organism evidence="2 3">
    <name type="scientific">Arenimonas maotaiensis</name>
    <dbReference type="NCBI Taxonomy" id="1446479"/>
    <lineage>
        <taxon>Bacteria</taxon>
        <taxon>Pseudomonadati</taxon>
        <taxon>Pseudomonadota</taxon>
        <taxon>Gammaproteobacteria</taxon>
        <taxon>Lysobacterales</taxon>
        <taxon>Lysobacteraceae</taxon>
        <taxon>Arenimonas</taxon>
    </lineage>
</organism>
<evidence type="ECO:0000313" key="2">
    <source>
        <dbReference type="EMBL" id="GGF84476.1"/>
    </source>
</evidence>
<reference evidence="2" key="2">
    <citation type="submission" date="2020-09" db="EMBL/GenBank/DDBJ databases">
        <authorList>
            <person name="Sun Q."/>
            <person name="Zhou Y."/>
        </authorList>
    </citation>
    <scope>NUCLEOTIDE SEQUENCE</scope>
    <source>
        <strain evidence="2">CGMCC 1.12726</strain>
    </source>
</reference>
<dbReference type="Pfam" id="PF09037">
    <property type="entry name" value="Sulphotransf"/>
    <property type="match status" value="1"/>
</dbReference>
<dbReference type="InterPro" id="IPR024628">
    <property type="entry name" value="Sulfotransferase_Stf0_dom"/>
</dbReference>
<dbReference type="Gene3D" id="3.40.50.300">
    <property type="entry name" value="P-loop containing nucleotide triphosphate hydrolases"/>
    <property type="match status" value="1"/>
</dbReference>
<dbReference type="RefSeq" id="WP_188447045.1">
    <property type="nucleotide sequence ID" value="NZ_BMFO01000001.1"/>
</dbReference>
<feature type="domain" description="Sulphotransferase Stf0" evidence="1">
    <location>
        <begin position="33"/>
        <end position="242"/>
    </location>
</feature>
<sequence>MHPEISRRRKLYHENQMSAGNDISAGATPTFRYCIASTPRSGSILLARMLAGTGAAGAPREYLNPLLLRAWSRLNPGRRLSLGAYMAEIESRRTSGNGSFGMKLHWRHVKNLLARNVPETVVRPLLMRQEKFIFITRRDKLRQAISYHIAESTGVFHADQQEWLKDLGAAQPPLSPERALRHLADVLEEERGWTDFFRRSGKPFLHVEYEDLISDYAETCSRIIGFLGIEAASIPDMTPRMEHGGLPERFREEVLKATGIRAEQFDAA</sequence>
<proteinExistence type="predicted"/>
<reference evidence="2" key="1">
    <citation type="journal article" date="2014" name="Int. J. Syst. Evol. Microbiol.">
        <title>Complete genome sequence of Corynebacterium casei LMG S-19264T (=DSM 44701T), isolated from a smear-ripened cheese.</title>
        <authorList>
            <consortium name="US DOE Joint Genome Institute (JGI-PGF)"/>
            <person name="Walter F."/>
            <person name="Albersmeier A."/>
            <person name="Kalinowski J."/>
            <person name="Ruckert C."/>
        </authorList>
    </citation>
    <scope>NUCLEOTIDE SEQUENCE</scope>
    <source>
        <strain evidence="2">CGMCC 1.12726</strain>
    </source>
</reference>
<dbReference type="InterPro" id="IPR027417">
    <property type="entry name" value="P-loop_NTPase"/>
</dbReference>
<name>A0A917CCM1_9GAMM</name>
<accession>A0A917CCM1</accession>
<protein>
    <recommendedName>
        <fullName evidence="1">Sulphotransferase Stf0 domain-containing protein</fullName>
    </recommendedName>
</protein>
<dbReference type="EMBL" id="BMFO01000001">
    <property type="protein sequence ID" value="GGF84476.1"/>
    <property type="molecule type" value="Genomic_DNA"/>
</dbReference>
<dbReference type="AlphaFoldDB" id="A0A917CCM1"/>
<evidence type="ECO:0000313" key="3">
    <source>
        <dbReference type="Proteomes" id="UP000632858"/>
    </source>
</evidence>